<dbReference type="EMBL" id="JBHUHY010000013">
    <property type="protein sequence ID" value="MFD2187504.1"/>
    <property type="molecule type" value="Genomic_DNA"/>
</dbReference>
<organism evidence="2 3">
    <name type="scientific">Aquimarina celericrescens</name>
    <dbReference type="NCBI Taxonomy" id="1964542"/>
    <lineage>
        <taxon>Bacteria</taxon>
        <taxon>Pseudomonadati</taxon>
        <taxon>Bacteroidota</taxon>
        <taxon>Flavobacteriia</taxon>
        <taxon>Flavobacteriales</taxon>
        <taxon>Flavobacteriaceae</taxon>
        <taxon>Aquimarina</taxon>
    </lineage>
</organism>
<proteinExistence type="predicted"/>
<feature type="transmembrane region" description="Helical" evidence="1">
    <location>
        <begin position="14"/>
        <end position="36"/>
    </location>
</feature>
<evidence type="ECO:0000256" key="1">
    <source>
        <dbReference type="SAM" id="Phobius"/>
    </source>
</evidence>
<reference evidence="3" key="1">
    <citation type="journal article" date="2019" name="Int. J. Syst. Evol. Microbiol.">
        <title>The Global Catalogue of Microorganisms (GCM) 10K type strain sequencing project: providing services to taxonomists for standard genome sequencing and annotation.</title>
        <authorList>
            <consortium name="The Broad Institute Genomics Platform"/>
            <consortium name="The Broad Institute Genome Sequencing Center for Infectious Disease"/>
            <person name="Wu L."/>
            <person name="Ma J."/>
        </authorList>
    </citation>
    <scope>NUCLEOTIDE SEQUENCE [LARGE SCALE GENOMIC DNA]</scope>
    <source>
        <strain evidence="3">DT92</strain>
    </source>
</reference>
<dbReference type="Gene3D" id="1.10.760.10">
    <property type="entry name" value="Cytochrome c-like domain"/>
    <property type="match status" value="1"/>
</dbReference>
<keyword evidence="1" id="KW-0472">Membrane</keyword>
<keyword evidence="3" id="KW-1185">Reference proteome</keyword>
<gene>
    <name evidence="2" type="ORF">ACFSJT_11955</name>
</gene>
<accession>A0ABW5B029</accession>
<sequence>MDGQEQFRKQVRTIYRLLVVVFTMVGLITVVGIYMITDPTLSAFKKVETDLEYTIVQKEKEDEDEDKIENGIHVRTGLIDAEGLMTVVNNCTTCHSSKLVTQNRMNRERWIATIRWMQETQNLWNLGDNEEIIVNYLVKNYPSYKKGRREILTNIEWYDLQE</sequence>
<evidence type="ECO:0000313" key="2">
    <source>
        <dbReference type="EMBL" id="MFD2187504.1"/>
    </source>
</evidence>
<dbReference type="SUPFAM" id="SSF46626">
    <property type="entry name" value="Cytochrome c"/>
    <property type="match status" value="1"/>
</dbReference>
<name>A0ABW5B029_9FLAO</name>
<protein>
    <submittedName>
        <fullName evidence="2">Monoheme cytochrome C</fullName>
    </submittedName>
</protein>
<evidence type="ECO:0000313" key="3">
    <source>
        <dbReference type="Proteomes" id="UP001597344"/>
    </source>
</evidence>
<keyword evidence="1" id="KW-1133">Transmembrane helix</keyword>
<comment type="caution">
    <text evidence="2">The sequence shown here is derived from an EMBL/GenBank/DDBJ whole genome shotgun (WGS) entry which is preliminary data.</text>
</comment>
<dbReference type="InterPro" id="IPR036909">
    <property type="entry name" value="Cyt_c-like_dom_sf"/>
</dbReference>
<keyword evidence="1" id="KW-0812">Transmembrane</keyword>
<dbReference type="Proteomes" id="UP001597344">
    <property type="component" value="Unassembled WGS sequence"/>
</dbReference>
<dbReference type="RefSeq" id="WP_378320505.1">
    <property type="nucleotide sequence ID" value="NZ_JBHUHY010000013.1"/>
</dbReference>